<proteinExistence type="predicted"/>
<dbReference type="RefSeq" id="WP_068904226.1">
    <property type="nucleotide sequence ID" value="NZ_BDCX01000024.1"/>
</dbReference>
<dbReference type="InterPro" id="IPR032716">
    <property type="entry name" value="ACC_epsilon"/>
</dbReference>
<dbReference type="GO" id="GO:0003989">
    <property type="term" value="F:acetyl-CoA carboxylase activity"/>
    <property type="evidence" value="ECO:0007669"/>
    <property type="project" value="InterPro"/>
</dbReference>
<dbReference type="Pfam" id="PF13822">
    <property type="entry name" value="ACC_epsilon"/>
    <property type="match status" value="1"/>
</dbReference>
<dbReference type="AlphaFoldDB" id="A0A171DQB3"/>
<keyword evidence="3" id="KW-1185">Reference proteome</keyword>
<gene>
    <name evidence="2" type="ORF">PS9374_06941</name>
</gene>
<sequence>MDDRILRVVAGDPTPEELSALICVLYRTAAGRDGEDARALPPAPRWKPHGYRSPRSWTAGRRAP</sequence>
<protein>
    <recommendedName>
        <fullName evidence="4">Acyl-CoA carboxylase subunit epsilon</fullName>
    </recommendedName>
</protein>
<evidence type="ECO:0000313" key="3">
    <source>
        <dbReference type="Proteomes" id="UP000077701"/>
    </source>
</evidence>
<organism evidence="2 3">
    <name type="scientific">Planomonospora sphaerica</name>
    <dbReference type="NCBI Taxonomy" id="161355"/>
    <lineage>
        <taxon>Bacteria</taxon>
        <taxon>Bacillati</taxon>
        <taxon>Actinomycetota</taxon>
        <taxon>Actinomycetes</taxon>
        <taxon>Streptosporangiales</taxon>
        <taxon>Streptosporangiaceae</taxon>
        <taxon>Planomonospora</taxon>
    </lineage>
</organism>
<dbReference type="EMBL" id="BDCX01000024">
    <property type="protein sequence ID" value="GAT71250.1"/>
    <property type="molecule type" value="Genomic_DNA"/>
</dbReference>
<dbReference type="GO" id="GO:0004658">
    <property type="term" value="F:propionyl-CoA carboxylase activity"/>
    <property type="evidence" value="ECO:0007669"/>
    <property type="project" value="InterPro"/>
</dbReference>
<feature type="region of interest" description="Disordered" evidence="1">
    <location>
        <begin position="33"/>
        <end position="64"/>
    </location>
</feature>
<comment type="caution">
    <text evidence="2">The sequence shown here is derived from an EMBL/GenBank/DDBJ whole genome shotgun (WGS) entry which is preliminary data.</text>
</comment>
<reference evidence="3" key="2">
    <citation type="submission" date="2016-04" db="EMBL/GenBank/DDBJ databases">
        <title>Planomonospora sphaerica JCM9374 whole genome shotgun sequence.</title>
        <authorList>
            <person name="Suzuki T."/>
            <person name="Dohra H."/>
            <person name="Kodani S."/>
        </authorList>
    </citation>
    <scope>NUCLEOTIDE SEQUENCE [LARGE SCALE GENOMIC DNA]</scope>
    <source>
        <strain evidence="3">JCM 9374</strain>
    </source>
</reference>
<dbReference type="OrthoDB" id="4300992at2"/>
<evidence type="ECO:0000256" key="1">
    <source>
        <dbReference type="SAM" id="MobiDB-lite"/>
    </source>
</evidence>
<evidence type="ECO:0000313" key="2">
    <source>
        <dbReference type="EMBL" id="GAT71250.1"/>
    </source>
</evidence>
<dbReference type="STRING" id="161355.PS9374_06941"/>
<accession>A0A171DQB3</accession>
<evidence type="ECO:0008006" key="4">
    <source>
        <dbReference type="Google" id="ProtNLM"/>
    </source>
</evidence>
<name>A0A171DQB3_9ACTN</name>
<dbReference type="Proteomes" id="UP000077701">
    <property type="component" value="Unassembled WGS sequence"/>
</dbReference>
<reference evidence="2 3" key="1">
    <citation type="journal article" date="2016" name="Genome Announc.">
        <title>Draft Genome Sequence of Planomonospora sphaerica JCM9374, a Rare Actinomycete.</title>
        <authorList>
            <person name="Dohra H."/>
            <person name="Suzuki T."/>
            <person name="Inoue Y."/>
            <person name="Kodani S."/>
        </authorList>
    </citation>
    <scope>NUCLEOTIDE SEQUENCE [LARGE SCALE GENOMIC DNA]</scope>
    <source>
        <strain evidence="2 3">JCM 9374</strain>
    </source>
</reference>